<feature type="non-terminal residue" evidence="1">
    <location>
        <position position="1"/>
    </location>
</feature>
<sequence>SEFFSTADFVEDADDVYLERTGLNPDGALYKVYSNTLSSGDNGNSGVQKKNRKEENNQDLTNFIRGINSGNTTEQWNFIYDNANLPMCVNMAAANCVIRNTDMHRKNWYIYRDTGRSDEWALLPWDLDLSQGRKWNGTDTYFDNKLFSTDVIRVGTSVSLVQKMWSRPEISQMIMRRIRTLSDEFLSAPDTPYDQRYYERRIDEQSALIDPPDIIPSDARLDFVKWGSWVQSRGSSVSYTSNHRDVEDMSEG</sequence>
<dbReference type="PANTHER" id="PTHR40050:SF1">
    <property type="entry name" value="INNER SPORE COAT PROTEIN H"/>
    <property type="match status" value="1"/>
</dbReference>
<dbReference type="Pfam" id="PF08757">
    <property type="entry name" value="CotH"/>
    <property type="match status" value="1"/>
</dbReference>
<protein>
    <submittedName>
        <fullName evidence="1">Uncharacterized protein</fullName>
    </submittedName>
</protein>
<dbReference type="PANTHER" id="PTHR40050">
    <property type="entry name" value="INNER SPORE COAT PROTEIN H"/>
    <property type="match status" value="1"/>
</dbReference>
<feature type="non-terminal residue" evidence="1">
    <location>
        <position position="252"/>
    </location>
</feature>
<accession>A0A383AEZ4</accession>
<organism evidence="1">
    <name type="scientific">marine metagenome</name>
    <dbReference type="NCBI Taxonomy" id="408172"/>
    <lineage>
        <taxon>unclassified sequences</taxon>
        <taxon>metagenomes</taxon>
        <taxon>ecological metagenomes</taxon>
    </lineage>
</organism>
<dbReference type="EMBL" id="UINC01191230">
    <property type="protein sequence ID" value="SVE05765.1"/>
    <property type="molecule type" value="Genomic_DNA"/>
</dbReference>
<reference evidence="1" key="1">
    <citation type="submission" date="2018-05" db="EMBL/GenBank/DDBJ databases">
        <authorList>
            <person name="Lanie J.A."/>
            <person name="Ng W.-L."/>
            <person name="Kazmierczak K.M."/>
            <person name="Andrzejewski T.M."/>
            <person name="Davidsen T.M."/>
            <person name="Wayne K.J."/>
            <person name="Tettelin H."/>
            <person name="Glass J.I."/>
            <person name="Rusch D."/>
            <person name="Podicherti R."/>
            <person name="Tsui H.-C.T."/>
            <person name="Winkler M.E."/>
        </authorList>
    </citation>
    <scope>NUCLEOTIDE SEQUENCE</scope>
</reference>
<evidence type="ECO:0000313" key="1">
    <source>
        <dbReference type="EMBL" id="SVE05765.1"/>
    </source>
</evidence>
<dbReference type="AlphaFoldDB" id="A0A383AEZ4"/>
<gene>
    <name evidence="1" type="ORF">METZ01_LOCUS458619</name>
</gene>
<proteinExistence type="predicted"/>
<name>A0A383AEZ4_9ZZZZ</name>
<dbReference type="InterPro" id="IPR014867">
    <property type="entry name" value="Spore_coat_CotH_CotH2/3/7"/>
</dbReference>